<dbReference type="CDD" id="cd02195">
    <property type="entry name" value="SelD"/>
    <property type="match status" value="1"/>
</dbReference>
<feature type="binding site" description="in other chain" evidence="9">
    <location>
        <position position="30"/>
    </location>
    <ligand>
        <name>ATP</name>
        <dbReference type="ChEBI" id="CHEBI:30616"/>
        <note>ligand shared between dimeric partners</note>
    </ligand>
</feature>
<organism evidence="12 13">
    <name type="scientific">Peptostreptococcus anaerobius 653-L</name>
    <dbReference type="NCBI Taxonomy" id="596329"/>
    <lineage>
        <taxon>Bacteria</taxon>
        <taxon>Bacillati</taxon>
        <taxon>Bacillota</taxon>
        <taxon>Clostridia</taxon>
        <taxon>Peptostreptococcales</taxon>
        <taxon>Peptostreptococcaceae</taxon>
        <taxon>Peptostreptococcus</taxon>
    </lineage>
</organism>
<evidence type="ECO:0000259" key="10">
    <source>
        <dbReference type="Pfam" id="PF00586"/>
    </source>
</evidence>
<comment type="caution">
    <text evidence="9">Lacks conserved residue(s) required for the propagation of feature annotation.</text>
</comment>
<feature type="binding site" description="in other chain" evidence="9">
    <location>
        <begin position="10"/>
        <end position="12"/>
    </location>
    <ligand>
        <name>ATP</name>
        <dbReference type="ChEBI" id="CHEBI:30616"/>
        <note>ligand shared between dimeric partners</note>
    </ligand>
</feature>
<dbReference type="GO" id="GO:0016260">
    <property type="term" value="P:selenocysteine biosynthetic process"/>
    <property type="evidence" value="ECO:0007669"/>
    <property type="project" value="InterPro"/>
</dbReference>
<dbReference type="PIRSF" id="PIRSF036407">
    <property type="entry name" value="Selenphspht_syn"/>
    <property type="match status" value="1"/>
</dbReference>
<feature type="binding site" description="in other chain" evidence="9">
    <location>
        <position position="53"/>
    </location>
    <ligand>
        <name>ATP</name>
        <dbReference type="ChEBI" id="CHEBI:30616"/>
        <note>ligand shared between dimeric partners</note>
    </ligand>
</feature>
<evidence type="ECO:0000259" key="11">
    <source>
        <dbReference type="Pfam" id="PF02769"/>
    </source>
</evidence>
<dbReference type="Gene3D" id="3.30.1330.10">
    <property type="entry name" value="PurM-like, N-terminal domain"/>
    <property type="match status" value="1"/>
</dbReference>
<dbReference type="PANTHER" id="PTHR10256:SF0">
    <property type="entry name" value="INACTIVE SELENIDE, WATER DIKINASE-LIKE PROTEIN-RELATED"/>
    <property type="match status" value="1"/>
</dbReference>
<dbReference type="eggNOG" id="COG0709">
    <property type="taxonomic scope" value="Bacteria"/>
</dbReference>
<dbReference type="AlphaFoldDB" id="D3MR06"/>
<keyword evidence="3 9" id="KW-0479">Metal-binding</keyword>
<keyword evidence="13" id="KW-1185">Reference proteome</keyword>
<evidence type="ECO:0000256" key="8">
    <source>
        <dbReference type="ARBA" id="ARBA00023266"/>
    </source>
</evidence>
<comment type="function">
    <text evidence="9">Synthesizes selenophosphate from selenide and ATP.</text>
</comment>
<reference evidence="12 13" key="1">
    <citation type="submission" date="2010-01" db="EMBL/GenBank/DDBJ databases">
        <authorList>
            <person name="Dodson R."/>
            <person name="Madupu R."/>
            <person name="Durkin A.S."/>
            <person name="Torralba M."/>
            <person name="Methe B."/>
            <person name="Sutton G.G."/>
            <person name="Strausberg R.L."/>
            <person name="Nelson K.E."/>
        </authorList>
    </citation>
    <scope>NUCLEOTIDE SEQUENCE [LARGE SCALE GENOMIC DNA]</scope>
    <source>
        <strain evidence="12 13">653-L</strain>
    </source>
</reference>
<proteinExistence type="inferred from homology"/>
<feature type="binding site" evidence="9">
    <location>
        <position position="13"/>
    </location>
    <ligand>
        <name>Mg(2+)</name>
        <dbReference type="ChEBI" id="CHEBI:18420"/>
    </ligand>
</feature>
<dbReference type="InterPro" id="IPR004536">
    <property type="entry name" value="SPS/SelD"/>
</dbReference>
<dbReference type="GO" id="GO:0005524">
    <property type="term" value="F:ATP binding"/>
    <property type="evidence" value="ECO:0007669"/>
    <property type="project" value="UniProtKB-UniRule"/>
</dbReference>
<comment type="subunit">
    <text evidence="9">Homodimer.</text>
</comment>
<dbReference type="InterPro" id="IPR016188">
    <property type="entry name" value="PurM-like_N"/>
</dbReference>
<comment type="cofactor">
    <cofactor evidence="9">
        <name>Mg(2+)</name>
        <dbReference type="ChEBI" id="CHEBI:18420"/>
    </cofactor>
    <text evidence="9">Binds 1 Mg(2+) ion per monomer.</text>
</comment>
<keyword evidence="5 9" id="KW-0418">Kinase</keyword>
<dbReference type="NCBIfam" id="NF002098">
    <property type="entry name" value="PRK00943.1"/>
    <property type="match status" value="1"/>
</dbReference>
<dbReference type="FunFam" id="3.90.650.10:FF:000004">
    <property type="entry name" value="Selenide, water dikinase"/>
    <property type="match status" value="1"/>
</dbReference>
<keyword evidence="4 9" id="KW-0547">Nucleotide-binding</keyword>
<keyword evidence="6 9" id="KW-0067">ATP-binding</keyword>
<dbReference type="InterPro" id="IPR036676">
    <property type="entry name" value="PurM-like_C_sf"/>
</dbReference>
<gene>
    <name evidence="9 12" type="primary">selD</name>
    <name evidence="12" type="ORF">HMPREF0631_0907</name>
</gene>
<evidence type="ECO:0000313" key="13">
    <source>
        <dbReference type="Proteomes" id="UP000004206"/>
    </source>
</evidence>
<dbReference type="SUPFAM" id="SSF55326">
    <property type="entry name" value="PurM N-terminal domain-like"/>
    <property type="match status" value="1"/>
</dbReference>
<sequence length="310" mass="33078">MDNLLVGLDTSDDAAIYKLTDDIALIQTLDFFTPMVDDPYTFGQIAAANALSDVYAMGGEPTVAMNIVCFPSCHDMNVLGEILRGGFDKVKESGCLLVGGHTVDDQEPKYGLSVSGTVHPDKVLANSTAKVGDKLILTKPIGAGIMNTAMKVGLVDKESSDYVVDCMTHLNMYAARSFKKYKINAATDITGFGMMGHSIEVAKASGVTIKLDSKKIPMLKGVVEFAKIGIIPEGAYKNMGYAQDDSYIDPSVPEAISDVLHDPQTSGGLLVSVPADIAEEVAADMLANGSFTAEIVGEVIEKQEKYLEVY</sequence>
<comment type="catalytic activity">
    <reaction evidence="9">
        <text>hydrogenselenide + ATP + H2O = selenophosphate + AMP + phosphate + 2 H(+)</text>
        <dbReference type="Rhea" id="RHEA:18737"/>
        <dbReference type="ChEBI" id="CHEBI:15377"/>
        <dbReference type="ChEBI" id="CHEBI:15378"/>
        <dbReference type="ChEBI" id="CHEBI:16144"/>
        <dbReference type="ChEBI" id="CHEBI:29317"/>
        <dbReference type="ChEBI" id="CHEBI:30616"/>
        <dbReference type="ChEBI" id="CHEBI:43474"/>
        <dbReference type="ChEBI" id="CHEBI:456215"/>
        <dbReference type="EC" id="2.7.9.3"/>
    </reaction>
</comment>
<evidence type="ECO:0000256" key="1">
    <source>
        <dbReference type="ARBA" id="ARBA00008026"/>
    </source>
</evidence>
<dbReference type="EMBL" id="ADJN01000020">
    <property type="protein sequence ID" value="EFD05435.1"/>
    <property type="molecule type" value="Genomic_DNA"/>
</dbReference>
<comment type="similarity">
    <text evidence="1 9">Belongs to the selenophosphate synthase 1 family. Class I subfamily.</text>
</comment>
<dbReference type="GO" id="GO:0004756">
    <property type="term" value="F:selenide, water dikinase activity"/>
    <property type="evidence" value="ECO:0007669"/>
    <property type="project" value="UniProtKB-UniRule"/>
</dbReference>
<dbReference type="Pfam" id="PF02769">
    <property type="entry name" value="AIRS_C"/>
    <property type="match status" value="1"/>
</dbReference>
<evidence type="ECO:0000313" key="12">
    <source>
        <dbReference type="EMBL" id="EFD05435.1"/>
    </source>
</evidence>
<dbReference type="Gene3D" id="3.90.650.10">
    <property type="entry name" value="PurM-like C-terminal domain"/>
    <property type="match status" value="1"/>
</dbReference>
<evidence type="ECO:0000256" key="2">
    <source>
        <dbReference type="ARBA" id="ARBA00022679"/>
    </source>
</evidence>
<accession>D3MR06</accession>
<dbReference type="NCBIfam" id="TIGR00476">
    <property type="entry name" value="selD"/>
    <property type="match status" value="1"/>
</dbReference>
<comment type="caution">
    <text evidence="12">The sequence shown here is derived from an EMBL/GenBank/DDBJ whole genome shotgun (WGS) entry which is preliminary data.</text>
</comment>
<dbReference type="InterPro" id="IPR023061">
    <property type="entry name" value="SelD_I"/>
</dbReference>
<dbReference type="PANTHER" id="PTHR10256">
    <property type="entry name" value="SELENIDE, WATER DIKINASE"/>
    <property type="match status" value="1"/>
</dbReference>
<evidence type="ECO:0000256" key="3">
    <source>
        <dbReference type="ARBA" id="ARBA00022723"/>
    </source>
</evidence>
<evidence type="ECO:0000256" key="6">
    <source>
        <dbReference type="ARBA" id="ARBA00022840"/>
    </source>
</evidence>
<keyword evidence="8 9" id="KW-0711">Selenium</keyword>
<dbReference type="HAMAP" id="MF_00625">
    <property type="entry name" value="SelD"/>
    <property type="match status" value="1"/>
</dbReference>
<dbReference type="InterPro" id="IPR036921">
    <property type="entry name" value="PurM-like_N_sf"/>
</dbReference>
<keyword evidence="7 9" id="KW-0460">Magnesium</keyword>
<feature type="binding site" evidence="9">
    <location>
        <begin position="100"/>
        <end position="102"/>
    </location>
    <ligand>
        <name>ATP</name>
        <dbReference type="ChEBI" id="CHEBI:30616"/>
        <note>ligand shared between dimeric partners</note>
    </ligand>
</feature>
<dbReference type="Pfam" id="PF00586">
    <property type="entry name" value="AIRS"/>
    <property type="match status" value="1"/>
</dbReference>
<keyword evidence="2 9" id="KW-0808">Transferase</keyword>
<dbReference type="Proteomes" id="UP000004206">
    <property type="component" value="Unassembled WGS sequence"/>
</dbReference>
<name>D3MR06_9FIRM</name>
<protein>
    <recommendedName>
        <fullName evidence="9">Selenide, water dikinase</fullName>
        <ecNumber evidence="9">2.7.9.3</ecNumber>
    </recommendedName>
    <alternativeName>
        <fullName evidence="9">Selenium donor protein</fullName>
    </alternativeName>
    <alternativeName>
        <fullName evidence="9">Selenophosphate synthase</fullName>
    </alternativeName>
</protein>
<feature type="binding site" evidence="9">
    <location>
        <position position="188"/>
    </location>
    <ligand>
        <name>Mg(2+)</name>
        <dbReference type="ChEBI" id="CHEBI:18420"/>
    </ligand>
</feature>
<feature type="domain" description="PurM-like N-terminal" evidence="10">
    <location>
        <begin position="12"/>
        <end position="118"/>
    </location>
</feature>
<evidence type="ECO:0000256" key="9">
    <source>
        <dbReference type="HAMAP-Rule" id="MF_00625"/>
    </source>
</evidence>
<feature type="binding site" evidence="9">
    <location>
        <position position="53"/>
    </location>
    <ligand>
        <name>Mg(2+)</name>
        <dbReference type="ChEBI" id="CHEBI:18420"/>
    </ligand>
</feature>
<dbReference type="GO" id="GO:0005737">
    <property type="term" value="C:cytoplasm"/>
    <property type="evidence" value="ECO:0007669"/>
    <property type="project" value="TreeGrafter"/>
</dbReference>
<evidence type="ECO:0000256" key="7">
    <source>
        <dbReference type="ARBA" id="ARBA00022842"/>
    </source>
</evidence>
<dbReference type="GO" id="GO:0000287">
    <property type="term" value="F:magnesium ion binding"/>
    <property type="evidence" value="ECO:0007669"/>
    <property type="project" value="UniProtKB-UniRule"/>
</dbReference>
<feature type="domain" description="PurM-like C-terminal" evidence="11">
    <location>
        <begin position="130"/>
        <end position="308"/>
    </location>
</feature>
<dbReference type="EC" id="2.7.9.3" evidence="9"/>
<dbReference type="InterPro" id="IPR010918">
    <property type="entry name" value="PurM-like_C_dom"/>
</dbReference>
<dbReference type="SUPFAM" id="SSF56042">
    <property type="entry name" value="PurM C-terminal domain-like"/>
    <property type="match status" value="1"/>
</dbReference>
<evidence type="ECO:0000256" key="4">
    <source>
        <dbReference type="ARBA" id="ARBA00022741"/>
    </source>
</evidence>
<evidence type="ECO:0000256" key="5">
    <source>
        <dbReference type="ARBA" id="ARBA00022777"/>
    </source>
</evidence>